<dbReference type="InterPro" id="IPR036922">
    <property type="entry name" value="Rieske_2Fe-2S_sf"/>
</dbReference>
<accession>A0A7V8NMZ4</accession>
<keyword evidence="2" id="KW-0479">Metal-binding</keyword>
<dbReference type="GO" id="GO:0046872">
    <property type="term" value="F:metal ion binding"/>
    <property type="evidence" value="ECO:0007669"/>
    <property type="project" value="UniProtKB-KW"/>
</dbReference>
<dbReference type="Pfam" id="PF00355">
    <property type="entry name" value="Rieske"/>
    <property type="match status" value="1"/>
</dbReference>
<keyword evidence="1" id="KW-0001">2Fe-2S</keyword>
<dbReference type="InterPro" id="IPR050584">
    <property type="entry name" value="Cholesterol_7-desaturase"/>
</dbReference>
<dbReference type="Gene3D" id="2.102.10.10">
    <property type="entry name" value="Rieske [2Fe-2S] iron-sulphur domain"/>
    <property type="match status" value="1"/>
</dbReference>
<dbReference type="SUPFAM" id="SSF50022">
    <property type="entry name" value="ISP domain"/>
    <property type="match status" value="1"/>
</dbReference>
<evidence type="ECO:0000313" key="7">
    <source>
        <dbReference type="Proteomes" id="UP000567293"/>
    </source>
</evidence>
<dbReference type="Proteomes" id="UP000567293">
    <property type="component" value="Unassembled WGS sequence"/>
</dbReference>
<dbReference type="EMBL" id="JACDQQ010000475">
    <property type="protein sequence ID" value="MBA0084322.1"/>
    <property type="molecule type" value="Genomic_DNA"/>
</dbReference>
<dbReference type="InterPro" id="IPR017941">
    <property type="entry name" value="Rieske_2Fe-2S"/>
</dbReference>
<keyword evidence="4" id="KW-0411">Iron-sulfur</keyword>
<keyword evidence="7" id="KW-1185">Reference proteome</keyword>
<dbReference type="Gene3D" id="3.90.380.10">
    <property type="entry name" value="Naphthalene 1,2-dioxygenase Alpha Subunit, Chain A, domain 1"/>
    <property type="match status" value="1"/>
</dbReference>
<comment type="caution">
    <text evidence="6">The sequence shown here is derived from an EMBL/GenBank/DDBJ whole genome shotgun (WGS) entry which is preliminary data.</text>
</comment>
<dbReference type="GO" id="GO:0051537">
    <property type="term" value="F:2 iron, 2 sulfur cluster binding"/>
    <property type="evidence" value="ECO:0007669"/>
    <property type="project" value="UniProtKB-KW"/>
</dbReference>
<name>A0A7V8NMZ4_9BACT</name>
<evidence type="ECO:0000256" key="2">
    <source>
        <dbReference type="ARBA" id="ARBA00022723"/>
    </source>
</evidence>
<evidence type="ECO:0000256" key="3">
    <source>
        <dbReference type="ARBA" id="ARBA00023004"/>
    </source>
</evidence>
<proteinExistence type="predicted"/>
<dbReference type="SUPFAM" id="SSF55961">
    <property type="entry name" value="Bet v1-like"/>
    <property type="match status" value="1"/>
</dbReference>
<evidence type="ECO:0000256" key="4">
    <source>
        <dbReference type="ARBA" id="ARBA00023014"/>
    </source>
</evidence>
<evidence type="ECO:0000256" key="1">
    <source>
        <dbReference type="ARBA" id="ARBA00022714"/>
    </source>
</evidence>
<evidence type="ECO:0000259" key="5">
    <source>
        <dbReference type="PROSITE" id="PS51296"/>
    </source>
</evidence>
<reference evidence="6" key="1">
    <citation type="submission" date="2020-06" db="EMBL/GenBank/DDBJ databases">
        <title>Legume-microbial interactions unlock mineral nutrients during tropical forest succession.</title>
        <authorList>
            <person name="Epihov D.Z."/>
        </authorList>
    </citation>
    <scope>NUCLEOTIDE SEQUENCE [LARGE SCALE GENOMIC DNA]</scope>
    <source>
        <strain evidence="6">Pan2503</strain>
    </source>
</reference>
<protein>
    <submittedName>
        <fullName evidence="6">Rieske 2Fe-2S domain-containing protein</fullName>
    </submittedName>
</protein>
<feature type="domain" description="Rieske" evidence="5">
    <location>
        <begin position="32"/>
        <end position="139"/>
    </location>
</feature>
<evidence type="ECO:0000313" key="6">
    <source>
        <dbReference type="EMBL" id="MBA0084322.1"/>
    </source>
</evidence>
<keyword evidence="3" id="KW-0408">Iron</keyword>
<gene>
    <name evidence="6" type="ORF">HRJ53_04935</name>
</gene>
<dbReference type="PROSITE" id="PS51296">
    <property type="entry name" value="RIESKE"/>
    <property type="match status" value="1"/>
</dbReference>
<dbReference type="PANTHER" id="PTHR21266:SF57">
    <property type="entry name" value="3-CHLOROBENZOATE-3,4-DIOXYGENASE"/>
    <property type="match status" value="1"/>
</dbReference>
<dbReference type="AlphaFoldDB" id="A0A7V8NMZ4"/>
<sequence length="371" mass="42045">MSEALRTILQAGVEATREAGCEADPGFLWDFWYPAARSTEIRAQKVSRALLLEVPLVLGRTAEGEAFAMRDACPHRGIPLSYGRVDGNVVECCYHGWRFDASTGQCLEIPSLTSQDKLKVERIFAGHYPCAERDGYVWVYMNAPGSPLPEKMPEAPGLKVFSEKYKITHLACDLPSHMDHGIIGLMDPAHGPFVHQSWFWRKRASIHEKAKQFEPIPNGFRMSAHTPSANSAPYQLLKKITGEPVTTTIDFALPNLRTEIDQSGKQWFSSRATVTPVRRDLCRIDFVAAWNLPLPVFLFRPFAKKFLRQDQETMIKQAEGLRHNPRLMLIDEADRQAKWYFALKANLLESRRTGAPMVHPMDGPVTLRWRS</sequence>
<organism evidence="6 7">
    <name type="scientific">Candidatus Acidiferrum panamense</name>
    <dbReference type="NCBI Taxonomy" id="2741543"/>
    <lineage>
        <taxon>Bacteria</taxon>
        <taxon>Pseudomonadati</taxon>
        <taxon>Acidobacteriota</taxon>
        <taxon>Terriglobia</taxon>
        <taxon>Candidatus Acidiferrales</taxon>
        <taxon>Candidatus Acidiferrum</taxon>
    </lineage>
</organism>
<dbReference type="PANTHER" id="PTHR21266">
    <property type="entry name" value="IRON-SULFUR DOMAIN CONTAINING PROTEIN"/>
    <property type="match status" value="1"/>
</dbReference>